<dbReference type="PANTHER" id="PTHR46564">
    <property type="entry name" value="TRANSPOSASE"/>
    <property type="match status" value="1"/>
</dbReference>
<dbReference type="PANTHER" id="PTHR46564:SF1">
    <property type="entry name" value="TRANSPOSASE"/>
    <property type="match status" value="1"/>
</dbReference>
<dbReference type="Gene3D" id="3.30.420.10">
    <property type="entry name" value="Ribonuclease H-like superfamily/Ribonuclease H"/>
    <property type="match status" value="1"/>
</dbReference>
<dbReference type="NCBIfam" id="NF033545">
    <property type="entry name" value="transpos_IS630"/>
    <property type="match status" value="1"/>
</dbReference>
<dbReference type="EMBL" id="AWWI01000049">
    <property type="protein sequence ID" value="PIL20963.1"/>
    <property type="molecule type" value="Genomic_DNA"/>
</dbReference>
<dbReference type="Proteomes" id="UP000231259">
    <property type="component" value="Unassembled WGS sequence"/>
</dbReference>
<reference evidence="2 3" key="1">
    <citation type="submission" date="2013-09" db="EMBL/GenBank/DDBJ databases">
        <title>Genome sequencing of Phaeobacter antarcticus sp. nov. SM1211.</title>
        <authorList>
            <person name="Zhang X.-Y."/>
            <person name="Liu C."/>
            <person name="Chen X.-L."/>
            <person name="Xie B.-B."/>
            <person name="Qin Q.-L."/>
            <person name="Rong J.-C."/>
            <person name="Zhang Y.-Z."/>
        </authorList>
    </citation>
    <scope>NUCLEOTIDE SEQUENCE [LARGE SCALE GENOMIC DNA]</scope>
    <source>
        <strain evidence="2 3">SM1211</strain>
    </source>
</reference>
<gene>
    <name evidence="2" type="ORF">P775_06770</name>
</gene>
<evidence type="ECO:0000259" key="1">
    <source>
        <dbReference type="Pfam" id="PF13358"/>
    </source>
</evidence>
<evidence type="ECO:0000313" key="2">
    <source>
        <dbReference type="EMBL" id="PIL20963.1"/>
    </source>
</evidence>
<dbReference type="InterPro" id="IPR047655">
    <property type="entry name" value="Transpos_IS630-like"/>
</dbReference>
<dbReference type="RefSeq" id="WP_218967640.1">
    <property type="nucleotide sequence ID" value="NZ_AWWI01000049.1"/>
</dbReference>
<organism evidence="2 3">
    <name type="scientific">Puniceibacterium antarcticum</name>
    <dbReference type="NCBI Taxonomy" id="1206336"/>
    <lineage>
        <taxon>Bacteria</taxon>
        <taxon>Pseudomonadati</taxon>
        <taxon>Pseudomonadota</taxon>
        <taxon>Alphaproteobacteria</taxon>
        <taxon>Rhodobacterales</taxon>
        <taxon>Paracoccaceae</taxon>
        <taxon>Puniceibacterium</taxon>
    </lineage>
</organism>
<sequence>MADLRRIWIGKRQSFMANHLERLAFIDETSMKTNMAKTTGWAPRGQRLVDHAPFGHWRTQTFIGALRHDRLDAPWVIDGAMNGEMFDLYIKTQLIPTLREGDVVILDNLSSHKSPAASKALRDIGAWFLFLPPYSPDLNPIEMAFSKLKALIRKAAARTYNELWQAVGHVCDLFSDEECYNFFKAAGYQTN</sequence>
<dbReference type="GO" id="GO:0003676">
    <property type="term" value="F:nucleic acid binding"/>
    <property type="evidence" value="ECO:0007669"/>
    <property type="project" value="InterPro"/>
</dbReference>
<dbReference type="AlphaFoldDB" id="A0A2G8RHK1"/>
<dbReference type="Pfam" id="PF13358">
    <property type="entry name" value="DDE_3"/>
    <property type="match status" value="1"/>
</dbReference>
<evidence type="ECO:0000313" key="3">
    <source>
        <dbReference type="Proteomes" id="UP000231259"/>
    </source>
</evidence>
<protein>
    <submittedName>
        <fullName evidence="2">Transposase ISSpo6</fullName>
    </submittedName>
</protein>
<comment type="caution">
    <text evidence="2">The sequence shown here is derived from an EMBL/GenBank/DDBJ whole genome shotgun (WGS) entry which is preliminary data.</text>
</comment>
<dbReference type="InterPro" id="IPR038717">
    <property type="entry name" value="Tc1-like_DDE_dom"/>
</dbReference>
<name>A0A2G8RHK1_9RHOB</name>
<proteinExistence type="predicted"/>
<feature type="domain" description="Tc1-like transposase DDE" evidence="1">
    <location>
        <begin position="23"/>
        <end position="163"/>
    </location>
</feature>
<accession>A0A2G8RHK1</accession>
<dbReference type="InterPro" id="IPR036397">
    <property type="entry name" value="RNaseH_sf"/>
</dbReference>
<keyword evidence="3" id="KW-1185">Reference proteome</keyword>